<comment type="caution">
    <text evidence="1">The sequence shown here is derived from an EMBL/GenBank/DDBJ whole genome shotgun (WGS) entry which is preliminary data.</text>
</comment>
<keyword evidence="2" id="KW-1185">Reference proteome</keyword>
<proteinExistence type="predicted"/>
<sequence length="62" mass="7168">MATKVCHKDNANLGGESQTELRQSLENNFNSSFFLMLASSLPYYNIIEIDLQFLLRKEKIKD</sequence>
<reference evidence="1 2" key="1">
    <citation type="journal article" date="2018" name="Sci. Rep.">
        <title>Genomic signatures of local adaptation to the degree of environmental predictability in rotifers.</title>
        <authorList>
            <person name="Franch-Gras L."/>
            <person name="Hahn C."/>
            <person name="Garcia-Roger E.M."/>
            <person name="Carmona M.J."/>
            <person name="Serra M."/>
            <person name="Gomez A."/>
        </authorList>
    </citation>
    <scope>NUCLEOTIDE SEQUENCE [LARGE SCALE GENOMIC DNA]</scope>
    <source>
        <strain evidence="1">HYR1</strain>
    </source>
</reference>
<dbReference type="Proteomes" id="UP000276133">
    <property type="component" value="Unassembled WGS sequence"/>
</dbReference>
<accession>A0A3M7T4C3</accession>
<organism evidence="1 2">
    <name type="scientific">Brachionus plicatilis</name>
    <name type="common">Marine rotifer</name>
    <name type="synonym">Brachionus muelleri</name>
    <dbReference type="NCBI Taxonomy" id="10195"/>
    <lineage>
        <taxon>Eukaryota</taxon>
        <taxon>Metazoa</taxon>
        <taxon>Spiralia</taxon>
        <taxon>Gnathifera</taxon>
        <taxon>Rotifera</taxon>
        <taxon>Eurotatoria</taxon>
        <taxon>Monogononta</taxon>
        <taxon>Pseudotrocha</taxon>
        <taxon>Ploima</taxon>
        <taxon>Brachionidae</taxon>
        <taxon>Brachionus</taxon>
    </lineage>
</organism>
<evidence type="ECO:0000313" key="2">
    <source>
        <dbReference type="Proteomes" id="UP000276133"/>
    </source>
</evidence>
<gene>
    <name evidence="1" type="ORF">BpHYR1_015022</name>
</gene>
<name>A0A3M7T4C3_BRAPC</name>
<protein>
    <submittedName>
        <fullName evidence="1">Uncharacterized protein</fullName>
    </submittedName>
</protein>
<dbReference type="EMBL" id="REGN01000313">
    <property type="protein sequence ID" value="RNA42851.1"/>
    <property type="molecule type" value="Genomic_DNA"/>
</dbReference>
<evidence type="ECO:0000313" key="1">
    <source>
        <dbReference type="EMBL" id="RNA42851.1"/>
    </source>
</evidence>
<dbReference type="AlphaFoldDB" id="A0A3M7T4C3"/>